<organism evidence="1 2">
    <name type="scientific">Blattamonas nauphoetae</name>
    <dbReference type="NCBI Taxonomy" id="2049346"/>
    <lineage>
        <taxon>Eukaryota</taxon>
        <taxon>Metamonada</taxon>
        <taxon>Preaxostyla</taxon>
        <taxon>Oxymonadida</taxon>
        <taxon>Blattamonas</taxon>
    </lineage>
</organism>
<keyword evidence="2" id="KW-1185">Reference proteome</keyword>
<reference evidence="1 2" key="1">
    <citation type="journal article" date="2022" name="bioRxiv">
        <title>Genomics of Preaxostyla Flagellates Illuminates Evolutionary Transitions and the Path Towards Mitochondrial Loss.</title>
        <authorList>
            <person name="Novak L.V.F."/>
            <person name="Treitli S.C."/>
            <person name="Pyrih J."/>
            <person name="Halakuc P."/>
            <person name="Pipaliya S.V."/>
            <person name="Vacek V."/>
            <person name="Brzon O."/>
            <person name="Soukal P."/>
            <person name="Eme L."/>
            <person name="Dacks J.B."/>
            <person name="Karnkowska A."/>
            <person name="Elias M."/>
            <person name="Hampl V."/>
        </authorList>
    </citation>
    <scope>NUCLEOTIDE SEQUENCE [LARGE SCALE GENOMIC DNA]</scope>
    <source>
        <strain evidence="1">NAU3</strain>
        <tissue evidence="1">Gut</tissue>
    </source>
</reference>
<accession>A0ABQ9YBE0</accession>
<dbReference type="Proteomes" id="UP001281761">
    <property type="component" value="Unassembled WGS sequence"/>
</dbReference>
<sequence length="1662" mass="178774">MYSGAIFFNVSSGATFTATSSSFVGCSSVDYGGGSIHLSHAPSATLFNCVFIDSKSKSHGGSIFLSRWDALSTSSSITNCLFENCRTTNDEENPFNGGALYFVRAITIQLNFVGFRGNKAAYSQGNDVMFASSSSLITSETIVGCTSTSDSPRLRVYEEAAGTDDHLPNPTTIPSIVSCKPTTIDSDTAKFTLKMSETITRTVLVLIDNSDSTRTPTGEQAPNIGRVLSFSFNNSDYSSCRVPLGEKGLVQTPLSAYSVIKSSFVGSFILSASCVLDENGKNALITISGQNITSHTLSVTLSDNTVLNFDFLPNQSISKVLTVPLTVASPKLKYGETYRIVSAKSRTLTHQHISVNSPLNLVIPNLPRLTTLNEAEYDTALKTVRISLKGVNLSGTHKVTLSVNGTETVTIDVVFSSSQGQLFGILFDSGTPTKVNVSYNTRYEIVEMKKDDVKVLCLGDCSFTTIAEPTRLVTMECGSDEAKKTVKIEMTGRVFDPKSTYHVGLSIAKTLKHTVEMRLNSSSGLWEGSAILYPSSSAKLEYGKTYDVSSFQKVSNATGLLFEANSIQIIPQPCRLLKVESSDKVGLNSTMLTLSTLALTNGAKSTLQLTGTPLGSSSGSAHIVPLYFTATSQPTHSFTLSLYPTDGADLKYGHKYSVDWMKTGSTSVLIETDSCSFSTPVLPERLVKVLCDGTFSDAKKKTMTVTFESLGLKSLNEYSMILKSTATKEVPSHTKTLKLFAVSTNLLASHTAVLFPRKTSAADRSGQLEFGLTYTVCEFKRGVNSLLFDTEHITVTTPPEPPRLTEISCTGSTDQKKKATLSVKGRKMRTDERYTLTLKVKDMTSNTRPTVEVRFASAESGTGSAVLFSTTSTEIQLDYNTTYEVIGVTDSALTPMVCEDGLTFTTIVEPSRIEGVSRVLDGKKTKMIVSLLGRKLKSGMGKIGVFRGSSKWTSVTTIVSDSDGKWKAEFLVGISESSTVLKYGSTYTLCGLDGSAYFVNEGITITVPHPPVVSSMIPELNTSTHTSFRVVMSGSDLPASGSFTASFSGNAGTFVISLSEKSKWRSDWISVSKTSAFKFNKTYTLTSLIDSSSGTADHLLCSGVTMTTPLGPTLTGLGGVSLTGASLDCVSIVVNVARIVADTFEVSVFDIDDAWKVPIPLSISFSSCASLKGVITHSVSWVSGLQYGHRYRIDSMSSSTMSVSIPSPIIFEVPVMSSFDNISIPPNSIRTFIKIHLSGNGFIGQYAVTLTSGLSFLVTAHSNTSAVSEEMALGWPDSLAFDTHFTIQSIVSTIPDSSIALKRTLSFTTPKKQDSLSLFVDGRTGETSRFCRESSRPCLSVVVGWEIVSQLGVRRPTIGIVDSATLGSPIRVENGMVALLSSFGNVDPTLRIPSSACDHVESGMIVVSSSTLEIRDIDIVIDSLSPSFVLLFAENSSLTLKEGSFVGPQSNPSSNDELSEKICDWTSGILQLDNCDTSISDMKLNHLSFGAVNIRNGSLELVTSSFHANSPNQPSFPSLRRNIHCSDGGHIEIGSLTGGDGVGDKMGWFSRSDCTLSGDGVDIKTAFFAPTLNADESKTTFTKKTGTFEVEIVGTVLIPCGLLLEVFELTKDKKEGSQLLFKLNVDSTQSFTEKNSKLAIPQTSLKELKGELEWRGRLVRTF</sequence>
<proteinExistence type="predicted"/>
<gene>
    <name evidence="1" type="ORF">BLNAU_3843</name>
</gene>
<protein>
    <submittedName>
        <fullName evidence="1">Uncharacterized protein</fullName>
    </submittedName>
</protein>
<comment type="caution">
    <text evidence="1">The sequence shown here is derived from an EMBL/GenBank/DDBJ whole genome shotgun (WGS) entry which is preliminary data.</text>
</comment>
<evidence type="ECO:0000313" key="2">
    <source>
        <dbReference type="Proteomes" id="UP001281761"/>
    </source>
</evidence>
<name>A0ABQ9YBE0_9EUKA</name>
<dbReference type="EMBL" id="JARBJD010000018">
    <property type="protein sequence ID" value="KAK2961075.1"/>
    <property type="molecule type" value="Genomic_DNA"/>
</dbReference>
<evidence type="ECO:0000313" key="1">
    <source>
        <dbReference type="EMBL" id="KAK2961075.1"/>
    </source>
</evidence>